<accession>A0A6B3WNQ0</accession>
<organism evidence="1 2">
    <name type="scientific">Clostridium botulinum</name>
    <dbReference type="NCBI Taxonomy" id="1491"/>
    <lineage>
        <taxon>Bacteria</taxon>
        <taxon>Bacillati</taxon>
        <taxon>Bacillota</taxon>
        <taxon>Clostridia</taxon>
        <taxon>Eubacteriales</taxon>
        <taxon>Clostridiaceae</taxon>
        <taxon>Clostridium</taxon>
    </lineage>
</organism>
<evidence type="ECO:0000313" key="1">
    <source>
        <dbReference type="EMBL" id="NFF00813.1"/>
    </source>
</evidence>
<protein>
    <submittedName>
        <fullName evidence="1">Uncharacterized protein</fullName>
    </submittedName>
</protein>
<reference evidence="1 2" key="1">
    <citation type="submission" date="2019-04" db="EMBL/GenBank/DDBJ databases">
        <title>Genome sequencing of Clostridium botulinum Groups I-IV and Clostridium butyricum.</title>
        <authorList>
            <person name="Brunt J."/>
            <person name="Van Vliet A.H.M."/>
            <person name="Stringer S.C."/>
            <person name="Carter A.T."/>
            <person name="Peck M.W."/>
        </authorList>
    </citation>
    <scope>NUCLEOTIDE SEQUENCE [LARGE SCALE GENOMIC DNA]</scope>
    <source>
        <strain evidence="1 2">IFR 18/054</strain>
    </source>
</reference>
<evidence type="ECO:0000313" key="2">
    <source>
        <dbReference type="Proteomes" id="UP000472521"/>
    </source>
</evidence>
<name>A0A6B3WNQ0_CLOBO</name>
<dbReference type="RefSeq" id="WP_075143841.1">
    <property type="nucleotide sequence ID" value="NZ_CP013841.1"/>
</dbReference>
<dbReference type="Proteomes" id="UP000472521">
    <property type="component" value="Unassembled WGS sequence"/>
</dbReference>
<dbReference type="EMBL" id="SWND01000002">
    <property type="protein sequence ID" value="NFF00813.1"/>
    <property type="molecule type" value="Genomic_DNA"/>
</dbReference>
<gene>
    <name evidence="1" type="ORF">FCV25_03335</name>
</gene>
<proteinExistence type="predicted"/>
<dbReference type="AlphaFoldDB" id="A0A6B3WNQ0"/>
<sequence length="62" mass="7497">MFETSYYSNLNFTVFLGRTPNILERVEAMAKYKKSMMRSSNYEFEPWKFDGDINHYHIPSYT</sequence>
<comment type="caution">
    <text evidence="1">The sequence shown here is derived from an EMBL/GenBank/DDBJ whole genome shotgun (WGS) entry which is preliminary data.</text>
</comment>